<comment type="similarity">
    <text evidence="2 10 11">Belongs to the TonB-dependent receptor family.</text>
</comment>
<accession>A0ABT8DV47</accession>
<organism evidence="16 17">
    <name type="scientific">Roseateles violae</name>
    <dbReference type="NCBI Taxonomy" id="3058042"/>
    <lineage>
        <taxon>Bacteria</taxon>
        <taxon>Pseudomonadati</taxon>
        <taxon>Pseudomonadota</taxon>
        <taxon>Betaproteobacteria</taxon>
        <taxon>Burkholderiales</taxon>
        <taxon>Sphaerotilaceae</taxon>
        <taxon>Roseateles</taxon>
    </lineage>
</organism>
<feature type="region of interest" description="Disordered" evidence="12">
    <location>
        <begin position="314"/>
        <end position="338"/>
    </location>
</feature>
<proteinExistence type="inferred from homology"/>
<dbReference type="PROSITE" id="PS52016">
    <property type="entry name" value="TONB_DEPENDENT_REC_3"/>
    <property type="match status" value="1"/>
</dbReference>
<dbReference type="Gene3D" id="2.40.170.20">
    <property type="entry name" value="TonB-dependent receptor, beta-barrel domain"/>
    <property type="match status" value="1"/>
</dbReference>
<dbReference type="PROSITE" id="PS51257">
    <property type="entry name" value="PROKAR_LIPOPROTEIN"/>
    <property type="match status" value="1"/>
</dbReference>
<feature type="domain" description="TonB-dependent receptor-like beta-barrel" evidence="14">
    <location>
        <begin position="231"/>
        <end position="693"/>
    </location>
</feature>
<evidence type="ECO:0000256" key="13">
    <source>
        <dbReference type="SAM" id="SignalP"/>
    </source>
</evidence>
<evidence type="ECO:0000313" key="16">
    <source>
        <dbReference type="EMBL" id="MDN3920779.1"/>
    </source>
</evidence>
<dbReference type="InterPro" id="IPR012910">
    <property type="entry name" value="Plug_dom"/>
</dbReference>
<feature type="chain" id="PRO_5047296028" evidence="13">
    <location>
        <begin position="23"/>
        <end position="745"/>
    </location>
</feature>
<reference evidence="16 17" key="1">
    <citation type="submission" date="2023-06" db="EMBL/GenBank/DDBJ databases">
        <title>Pelomonas sp. PFR6 16S ribosomal RNA gene Genome sequencing and assembly.</title>
        <authorList>
            <person name="Woo H."/>
        </authorList>
    </citation>
    <scope>NUCLEOTIDE SEQUENCE [LARGE SCALE GENOMIC DNA]</scope>
    <source>
        <strain evidence="16 17">PFR6</strain>
    </source>
</reference>
<gene>
    <name evidence="16" type="ORF">QWJ38_10860</name>
</gene>
<dbReference type="InterPro" id="IPR036942">
    <property type="entry name" value="Beta-barrel_TonB_sf"/>
</dbReference>
<dbReference type="Pfam" id="PF07715">
    <property type="entry name" value="Plug"/>
    <property type="match status" value="1"/>
</dbReference>
<dbReference type="InterPro" id="IPR037066">
    <property type="entry name" value="Plug_dom_sf"/>
</dbReference>
<keyword evidence="4 10" id="KW-1134">Transmembrane beta strand</keyword>
<dbReference type="Proteomes" id="UP001228044">
    <property type="component" value="Unassembled WGS sequence"/>
</dbReference>
<evidence type="ECO:0000256" key="3">
    <source>
        <dbReference type="ARBA" id="ARBA00022448"/>
    </source>
</evidence>
<feature type="domain" description="TonB-dependent receptor plug" evidence="15">
    <location>
        <begin position="49"/>
        <end position="161"/>
    </location>
</feature>
<protein>
    <submittedName>
        <fullName evidence="16">TonB-dependent receptor</fullName>
    </submittedName>
</protein>
<keyword evidence="17" id="KW-1185">Reference proteome</keyword>
<evidence type="ECO:0000256" key="8">
    <source>
        <dbReference type="ARBA" id="ARBA00023170"/>
    </source>
</evidence>
<name>A0ABT8DV47_9BURK</name>
<comment type="caution">
    <text evidence="16">The sequence shown here is derived from an EMBL/GenBank/DDBJ whole genome shotgun (WGS) entry which is preliminary data.</text>
</comment>
<evidence type="ECO:0000256" key="6">
    <source>
        <dbReference type="ARBA" id="ARBA00023077"/>
    </source>
</evidence>
<evidence type="ECO:0000259" key="14">
    <source>
        <dbReference type="Pfam" id="PF00593"/>
    </source>
</evidence>
<feature type="signal peptide" evidence="13">
    <location>
        <begin position="1"/>
        <end position="22"/>
    </location>
</feature>
<dbReference type="PANTHER" id="PTHR30069:SF39">
    <property type="entry name" value="BLL6183 PROTEIN"/>
    <property type="match status" value="1"/>
</dbReference>
<evidence type="ECO:0000256" key="9">
    <source>
        <dbReference type="ARBA" id="ARBA00023237"/>
    </source>
</evidence>
<dbReference type="RefSeq" id="WP_290359103.1">
    <property type="nucleotide sequence ID" value="NZ_JAUHHC010000003.1"/>
</dbReference>
<keyword evidence="6 11" id="KW-0798">TonB box</keyword>
<evidence type="ECO:0000256" key="4">
    <source>
        <dbReference type="ARBA" id="ARBA00022452"/>
    </source>
</evidence>
<dbReference type="InterPro" id="IPR000531">
    <property type="entry name" value="Beta-barrel_TonB"/>
</dbReference>
<keyword evidence="13" id="KW-0732">Signal</keyword>
<sequence length="745" mass="80472">MSVRPPAALAAACLLACACCRAENPAEVLELPQVLIIGTTPLPGSGVPLRQLPADAQVLTSREIRNQRATNITDFLDRNARGLSINAAQGNPYQPDVVFRGFSASPLLGTPQGVSVFFDGVRINEPFGDAVNWDLIPQAAISSIQLLPGSMPAFGLNTLGGAIALYTKSGASEYPERPGGSLALSGGSFGRRTLEFEGGGRRGAWDWFLSAHGSDDEGWAEHNASRVRQGFAKLGWQDEDSDLDLSLAAADNRLDGTQTLPLSFPDIRQAYTHPDRNNNRSLLLALKGSHALAGGWLLSGNAYWRSLRSQNLSSNVNEDADDEDDPPAHNDRSRIDQQGGGFGLQLAYGGKLAGLAHKASIGLSLDEGRARFTRETQPAAFSADRGTVALGEFEPETDADSRSRYWGLFLSDSLVLDPAWTLTLAGRYNRAEVRIADRSGTAPELDGQHRFGRFNPAIGLNYNPSPAWTAYAGYNEGMRAPTAIELSCADPAAPCKLPNNFLADPPLKPVISRTIEFGARSAAEAALGWSAAVFRTDLHDDLQFISSSGIAVNSGYFQNVGTTRRQGMQLGGQARLGLLQLTTQYSYVDARFISGFHANSPANSEADANGAIEVRRGDRIPSIPRHALKLRAELNAGTGWHVGANLQAASSIHARGDENNLDRNGEVPGYAVLHLDARYALSRRWQLFVRVDNTFDRRYSNFAILGENVFTGPEQSYDGEHPRAEQFRGYGAPRGAWIGLQYLLN</sequence>
<dbReference type="CDD" id="cd01347">
    <property type="entry name" value="ligand_gated_channel"/>
    <property type="match status" value="1"/>
</dbReference>
<dbReference type="EMBL" id="JAUHHC010000003">
    <property type="protein sequence ID" value="MDN3920779.1"/>
    <property type="molecule type" value="Genomic_DNA"/>
</dbReference>
<evidence type="ECO:0000259" key="15">
    <source>
        <dbReference type="Pfam" id="PF07715"/>
    </source>
</evidence>
<keyword evidence="7 10" id="KW-0472">Membrane</keyword>
<evidence type="ECO:0000256" key="11">
    <source>
        <dbReference type="RuleBase" id="RU003357"/>
    </source>
</evidence>
<evidence type="ECO:0000256" key="7">
    <source>
        <dbReference type="ARBA" id="ARBA00023136"/>
    </source>
</evidence>
<evidence type="ECO:0000256" key="1">
    <source>
        <dbReference type="ARBA" id="ARBA00004571"/>
    </source>
</evidence>
<evidence type="ECO:0000256" key="5">
    <source>
        <dbReference type="ARBA" id="ARBA00022692"/>
    </source>
</evidence>
<evidence type="ECO:0000256" key="2">
    <source>
        <dbReference type="ARBA" id="ARBA00009810"/>
    </source>
</evidence>
<feature type="compositionally biased region" description="Basic and acidic residues" evidence="12">
    <location>
        <begin position="326"/>
        <end position="335"/>
    </location>
</feature>
<dbReference type="PANTHER" id="PTHR30069">
    <property type="entry name" value="TONB-DEPENDENT OUTER MEMBRANE RECEPTOR"/>
    <property type="match status" value="1"/>
</dbReference>
<comment type="subcellular location">
    <subcellularLocation>
        <location evidence="1 10">Cell outer membrane</location>
        <topology evidence="1 10">Multi-pass membrane protein</topology>
    </subcellularLocation>
</comment>
<evidence type="ECO:0000256" key="12">
    <source>
        <dbReference type="SAM" id="MobiDB-lite"/>
    </source>
</evidence>
<dbReference type="InterPro" id="IPR039426">
    <property type="entry name" value="TonB-dep_rcpt-like"/>
</dbReference>
<dbReference type="Gene3D" id="2.170.130.10">
    <property type="entry name" value="TonB-dependent receptor, plug domain"/>
    <property type="match status" value="1"/>
</dbReference>
<keyword evidence="3 10" id="KW-0813">Transport</keyword>
<evidence type="ECO:0000256" key="10">
    <source>
        <dbReference type="PROSITE-ProRule" id="PRU01360"/>
    </source>
</evidence>
<dbReference type="Pfam" id="PF00593">
    <property type="entry name" value="TonB_dep_Rec_b-barrel"/>
    <property type="match status" value="1"/>
</dbReference>
<keyword evidence="5 10" id="KW-0812">Transmembrane</keyword>
<evidence type="ECO:0000313" key="17">
    <source>
        <dbReference type="Proteomes" id="UP001228044"/>
    </source>
</evidence>
<dbReference type="SUPFAM" id="SSF56935">
    <property type="entry name" value="Porins"/>
    <property type="match status" value="1"/>
</dbReference>
<keyword evidence="9 10" id="KW-0998">Cell outer membrane</keyword>
<keyword evidence="8 16" id="KW-0675">Receptor</keyword>